<accession>A0AAV9Z7D0</accession>
<organism evidence="1 2">
    <name type="scientific">Favolaschia claudopus</name>
    <dbReference type="NCBI Taxonomy" id="2862362"/>
    <lineage>
        <taxon>Eukaryota</taxon>
        <taxon>Fungi</taxon>
        <taxon>Dikarya</taxon>
        <taxon>Basidiomycota</taxon>
        <taxon>Agaricomycotina</taxon>
        <taxon>Agaricomycetes</taxon>
        <taxon>Agaricomycetidae</taxon>
        <taxon>Agaricales</taxon>
        <taxon>Marasmiineae</taxon>
        <taxon>Mycenaceae</taxon>
        <taxon>Favolaschia</taxon>
    </lineage>
</organism>
<reference evidence="1 2" key="1">
    <citation type="journal article" date="2024" name="J Genomics">
        <title>Draft genome sequencing and assembly of Favolaschia claudopus CIRM-BRFM 2984 isolated from oak limbs.</title>
        <authorList>
            <person name="Navarro D."/>
            <person name="Drula E."/>
            <person name="Chaduli D."/>
            <person name="Cazenave R."/>
            <person name="Ahrendt S."/>
            <person name="Wang J."/>
            <person name="Lipzen A."/>
            <person name="Daum C."/>
            <person name="Barry K."/>
            <person name="Grigoriev I.V."/>
            <person name="Favel A."/>
            <person name="Rosso M.N."/>
            <person name="Martin F."/>
        </authorList>
    </citation>
    <scope>NUCLEOTIDE SEQUENCE [LARGE SCALE GENOMIC DNA]</scope>
    <source>
        <strain evidence="1 2">CIRM-BRFM 2984</strain>
    </source>
</reference>
<dbReference type="Proteomes" id="UP001362999">
    <property type="component" value="Unassembled WGS sequence"/>
</dbReference>
<keyword evidence="2" id="KW-1185">Reference proteome</keyword>
<gene>
    <name evidence="1" type="ORF">R3P38DRAFT_621703</name>
</gene>
<dbReference type="AlphaFoldDB" id="A0AAV9Z7D0"/>
<sequence length="129" mass="14002">MSSFDGRRCRHLLIGAYGMESCGNPGLSVTGAPVFQSWTNDQGQVEVVHTSTAPPVSVISDADLLFLASDDASSLSLPRRHIYTYRGAKKQLWSITPFPTNSQGCPDTPCAHTLSMLLISDLIMFLATR</sequence>
<comment type="caution">
    <text evidence="1">The sequence shown here is derived from an EMBL/GenBank/DDBJ whole genome shotgun (WGS) entry which is preliminary data.</text>
</comment>
<evidence type="ECO:0000313" key="2">
    <source>
        <dbReference type="Proteomes" id="UP001362999"/>
    </source>
</evidence>
<proteinExistence type="predicted"/>
<evidence type="ECO:0000313" key="1">
    <source>
        <dbReference type="EMBL" id="KAK6972259.1"/>
    </source>
</evidence>
<dbReference type="EMBL" id="JAWWNJ010000190">
    <property type="protein sequence ID" value="KAK6972259.1"/>
    <property type="molecule type" value="Genomic_DNA"/>
</dbReference>
<name>A0AAV9Z7D0_9AGAR</name>
<protein>
    <submittedName>
        <fullName evidence="1">Uncharacterized protein</fullName>
    </submittedName>
</protein>